<accession>A0A0F9T574</accession>
<dbReference type="EMBL" id="LAZR01000297">
    <property type="protein sequence ID" value="KKN76345.1"/>
    <property type="molecule type" value="Genomic_DNA"/>
</dbReference>
<proteinExistence type="predicted"/>
<organism evidence="1">
    <name type="scientific">marine sediment metagenome</name>
    <dbReference type="NCBI Taxonomy" id="412755"/>
    <lineage>
        <taxon>unclassified sequences</taxon>
        <taxon>metagenomes</taxon>
        <taxon>ecological metagenomes</taxon>
    </lineage>
</organism>
<reference evidence="1" key="1">
    <citation type="journal article" date="2015" name="Nature">
        <title>Complex archaea that bridge the gap between prokaryotes and eukaryotes.</title>
        <authorList>
            <person name="Spang A."/>
            <person name="Saw J.H."/>
            <person name="Jorgensen S.L."/>
            <person name="Zaremba-Niedzwiedzka K."/>
            <person name="Martijn J."/>
            <person name="Lind A.E."/>
            <person name="van Eijk R."/>
            <person name="Schleper C."/>
            <person name="Guy L."/>
            <person name="Ettema T.J."/>
        </authorList>
    </citation>
    <scope>NUCLEOTIDE SEQUENCE</scope>
</reference>
<gene>
    <name evidence="1" type="ORF">LCGC14_0371970</name>
</gene>
<evidence type="ECO:0000313" key="1">
    <source>
        <dbReference type="EMBL" id="KKN76345.1"/>
    </source>
</evidence>
<comment type="caution">
    <text evidence="1">The sequence shown here is derived from an EMBL/GenBank/DDBJ whole genome shotgun (WGS) entry which is preliminary data.</text>
</comment>
<dbReference type="AlphaFoldDB" id="A0A0F9T574"/>
<name>A0A0F9T574_9ZZZZ</name>
<protein>
    <submittedName>
        <fullName evidence="1">Uncharacterized protein</fullName>
    </submittedName>
</protein>
<sequence length="95" mass="10942">MKNEKKNGLVWISIKVTPQFKESVKEKSIKEDPLGMGNLSNTVRKAIQSYLTGDFIGNEDLKFLYRLMEDKFTLKVALTDNEKQRLMRMDGDING</sequence>